<protein>
    <submittedName>
        <fullName evidence="1">Uncharacterized protein</fullName>
    </submittedName>
</protein>
<dbReference type="AlphaFoldDB" id="A0A8J5X4E6"/>
<keyword evidence="2" id="KW-1185">Reference proteome</keyword>
<evidence type="ECO:0000313" key="1">
    <source>
        <dbReference type="EMBL" id="KAG8100010.1"/>
    </source>
</evidence>
<dbReference type="OrthoDB" id="449252at2759"/>
<dbReference type="EMBL" id="JAAALK010000079">
    <property type="protein sequence ID" value="KAG8100010.1"/>
    <property type="molecule type" value="Genomic_DNA"/>
</dbReference>
<name>A0A8J5X4E6_ZIZPA</name>
<organism evidence="1 2">
    <name type="scientific">Zizania palustris</name>
    <name type="common">Northern wild rice</name>
    <dbReference type="NCBI Taxonomy" id="103762"/>
    <lineage>
        <taxon>Eukaryota</taxon>
        <taxon>Viridiplantae</taxon>
        <taxon>Streptophyta</taxon>
        <taxon>Embryophyta</taxon>
        <taxon>Tracheophyta</taxon>
        <taxon>Spermatophyta</taxon>
        <taxon>Magnoliopsida</taxon>
        <taxon>Liliopsida</taxon>
        <taxon>Poales</taxon>
        <taxon>Poaceae</taxon>
        <taxon>BOP clade</taxon>
        <taxon>Oryzoideae</taxon>
        <taxon>Oryzeae</taxon>
        <taxon>Zizaniinae</taxon>
        <taxon>Zizania</taxon>
    </lineage>
</organism>
<gene>
    <name evidence="1" type="ORF">GUJ93_ZPchr0013g35993</name>
</gene>
<comment type="caution">
    <text evidence="1">The sequence shown here is derived from an EMBL/GenBank/DDBJ whole genome shotgun (WGS) entry which is preliminary data.</text>
</comment>
<dbReference type="Proteomes" id="UP000729402">
    <property type="component" value="Unassembled WGS sequence"/>
</dbReference>
<reference evidence="1" key="2">
    <citation type="submission" date="2021-02" db="EMBL/GenBank/DDBJ databases">
        <authorList>
            <person name="Kimball J.A."/>
            <person name="Haas M.W."/>
            <person name="Macchietto M."/>
            <person name="Kono T."/>
            <person name="Duquette J."/>
            <person name="Shao M."/>
        </authorList>
    </citation>
    <scope>NUCLEOTIDE SEQUENCE</scope>
    <source>
        <tissue evidence="1">Fresh leaf tissue</tissue>
    </source>
</reference>
<reference evidence="1" key="1">
    <citation type="journal article" date="2021" name="bioRxiv">
        <title>Whole Genome Assembly and Annotation of Northern Wild Rice, Zizania palustris L., Supports a Whole Genome Duplication in the Zizania Genus.</title>
        <authorList>
            <person name="Haas M."/>
            <person name="Kono T."/>
            <person name="Macchietto M."/>
            <person name="Millas R."/>
            <person name="McGilp L."/>
            <person name="Shao M."/>
            <person name="Duquette J."/>
            <person name="Hirsch C.N."/>
            <person name="Kimball J."/>
        </authorList>
    </citation>
    <scope>NUCLEOTIDE SEQUENCE</scope>
    <source>
        <tissue evidence="1">Fresh leaf tissue</tissue>
    </source>
</reference>
<evidence type="ECO:0000313" key="2">
    <source>
        <dbReference type="Proteomes" id="UP000729402"/>
    </source>
</evidence>
<accession>A0A8J5X4E6</accession>
<sequence length="158" mass="16675">MATPLCAAAACRLYVCPPASSEAPGRGRSRRGLVAVRAEAGVGGINPAIRKEEAKVVDTVLAAELSKPLTAYCRYGLLVDSSFWVHEQGGVPWYDVTLVGPMGRVGLSAIDGSSLLGLLSMELGSDVVPSFMKTLELYPFFRKAVVGQFEGLEDADGV</sequence>
<proteinExistence type="predicted"/>